<reference evidence="1 2" key="1">
    <citation type="submission" date="2011-02" db="EMBL/GenBank/DDBJ databases">
        <authorList>
            <person name="Weinstock G."/>
            <person name="Sodergren E."/>
            <person name="Clifton S."/>
            <person name="Fulton L."/>
            <person name="Fulton B."/>
            <person name="Courtney L."/>
            <person name="Fronick C."/>
            <person name="Harrison M."/>
            <person name="Strong C."/>
            <person name="Farmer C."/>
            <person name="Delahaunty K."/>
            <person name="Markovic C."/>
            <person name="Hall O."/>
            <person name="Minx P."/>
            <person name="Tomlinson C."/>
            <person name="Mitreva M."/>
            <person name="Hou S."/>
            <person name="Chen J."/>
            <person name="Wollam A."/>
            <person name="Pepin K.H."/>
            <person name="Johnson M."/>
            <person name="Bhonagiri V."/>
            <person name="Zhang X."/>
            <person name="Suruliraj S."/>
            <person name="Warren W."/>
            <person name="Chinwalla A."/>
            <person name="Mardis E.R."/>
            <person name="Wilson R.K."/>
        </authorList>
    </citation>
    <scope>NUCLEOTIDE SEQUENCE [LARGE SCALE GENOMIC DNA]</scope>
    <source>
        <strain evidence="1 2">YIT 12056</strain>
    </source>
</reference>
<dbReference type="Proteomes" id="UP000010321">
    <property type="component" value="Unassembled WGS sequence"/>
</dbReference>
<gene>
    <name evidence="1" type="ORF">HMPREF9445_00458</name>
</gene>
<evidence type="ECO:0000313" key="1">
    <source>
        <dbReference type="EMBL" id="EGF54503.1"/>
    </source>
</evidence>
<accession>A0ABN0CSA7</accession>
<keyword evidence="2" id="KW-1185">Reference proteome</keyword>
<sequence>MRLPQHSEIAIIKLFISFADSFWTRHGKRVLRQFFFYPMKKKEFPWHETESFI</sequence>
<name>A0ABN0CSA7_9BACE</name>
<comment type="caution">
    <text evidence="1">The sequence shown here is derived from an EMBL/GenBank/DDBJ whole genome shotgun (WGS) entry which is preliminary data.</text>
</comment>
<protein>
    <submittedName>
        <fullName evidence="1">Uncharacterized protein</fullName>
    </submittedName>
</protein>
<proteinExistence type="predicted"/>
<evidence type="ECO:0000313" key="2">
    <source>
        <dbReference type="Proteomes" id="UP000010321"/>
    </source>
</evidence>
<organism evidence="1 2">
    <name type="scientific">Bacteroides clarus YIT 12056</name>
    <dbReference type="NCBI Taxonomy" id="762984"/>
    <lineage>
        <taxon>Bacteria</taxon>
        <taxon>Pseudomonadati</taxon>
        <taxon>Bacteroidota</taxon>
        <taxon>Bacteroidia</taxon>
        <taxon>Bacteroidales</taxon>
        <taxon>Bacteroidaceae</taxon>
        <taxon>Bacteroides</taxon>
    </lineage>
</organism>
<dbReference type="EMBL" id="AFBM01000005">
    <property type="protein sequence ID" value="EGF54503.1"/>
    <property type="molecule type" value="Genomic_DNA"/>
</dbReference>